<evidence type="ECO:0000313" key="2">
    <source>
        <dbReference type="EMBL" id="GGX94724.1"/>
    </source>
</evidence>
<feature type="region of interest" description="Disordered" evidence="1">
    <location>
        <begin position="22"/>
        <end position="70"/>
    </location>
</feature>
<reference evidence="2" key="1">
    <citation type="journal article" date="2014" name="Int. J. Syst. Evol. Microbiol.">
        <title>Complete genome sequence of Corynebacterium casei LMG S-19264T (=DSM 44701T), isolated from a smear-ripened cheese.</title>
        <authorList>
            <consortium name="US DOE Joint Genome Institute (JGI-PGF)"/>
            <person name="Walter F."/>
            <person name="Albersmeier A."/>
            <person name="Kalinowski J."/>
            <person name="Ruckert C."/>
        </authorList>
    </citation>
    <scope>NUCLEOTIDE SEQUENCE</scope>
    <source>
        <strain evidence="2">JCM 4790</strain>
    </source>
</reference>
<comment type="caution">
    <text evidence="2">The sequence shown here is derived from an EMBL/GenBank/DDBJ whole genome shotgun (WGS) entry which is preliminary data.</text>
</comment>
<feature type="compositionally biased region" description="Low complexity" evidence="1">
    <location>
        <begin position="59"/>
        <end position="70"/>
    </location>
</feature>
<dbReference type="Proteomes" id="UP000619244">
    <property type="component" value="Unassembled WGS sequence"/>
</dbReference>
<dbReference type="AlphaFoldDB" id="A0A918U5F3"/>
<accession>A0A918U5F3</accession>
<dbReference type="EMBL" id="BMVU01000033">
    <property type="protein sequence ID" value="GGX94724.1"/>
    <property type="molecule type" value="Genomic_DNA"/>
</dbReference>
<protein>
    <recommendedName>
        <fullName evidence="4">XRE family transcriptional regulator</fullName>
    </recommendedName>
</protein>
<name>A0A918U5F3_9ACTN</name>
<evidence type="ECO:0008006" key="4">
    <source>
        <dbReference type="Google" id="ProtNLM"/>
    </source>
</evidence>
<organism evidence="2 3">
    <name type="scientific">Streptomyces minutiscleroticus</name>
    <dbReference type="NCBI Taxonomy" id="68238"/>
    <lineage>
        <taxon>Bacteria</taxon>
        <taxon>Bacillati</taxon>
        <taxon>Actinomycetota</taxon>
        <taxon>Actinomycetes</taxon>
        <taxon>Kitasatosporales</taxon>
        <taxon>Streptomycetaceae</taxon>
        <taxon>Streptomyces</taxon>
    </lineage>
</organism>
<gene>
    <name evidence="2" type="ORF">GCM10010358_55800</name>
</gene>
<proteinExistence type="predicted"/>
<reference evidence="2" key="2">
    <citation type="submission" date="2020-09" db="EMBL/GenBank/DDBJ databases">
        <authorList>
            <person name="Sun Q."/>
            <person name="Ohkuma M."/>
        </authorList>
    </citation>
    <scope>NUCLEOTIDE SEQUENCE</scope>
    <source>
        <strain evidence="2">JCM 4790</strain>
    </source>
</reference>
<evidence type="ECO:0000256" key="1">
    <source>
        <dbReference type="SAM" id="MobiDB-lite"/>
    </source>
</evidence>
<evidence type="ECO:0000313" key="3">
    <source>
        <dbReference type="Proteomes" id="UP000619244"/>
    </source>
</evidence>
<keyword evidence="3" id="KW-1185">Reference proteome</keyword>
<sequence>MPSDPLPDWVIARRRQIGDRVRAARTARQLSQEKPGELAGLSRAPGRRPVPQGSGRRQSSSASSKAATASFAAFSAPSRMPAAAGAFFVSKSLPL</sequence>